<evidence type="ECO:0000313" key="2">
    <source>
        <dbReference type="EMBL" id="SIS47178.1"/>
    </source>
</evidence>
<reference evidence="3" key="1">
    <citation type="submission" date="2017-01" db="EMBL/GenBank/DDBJ databases">
        <authorList>
            <person name="Varghese N."/>
            <person name="Submissions S."/>
        </authorList>
    </citation>
    <scope>NUCLEOTIDE SEQUENCE [LARGE SCALE GENOMIC DNA]</scope>
    <source>
        <strain evidence="3">DSM 19945</strain>
    </source>
</reference>
<dbReference type="OrthoDB" id="7876140at2"/>
<dbReference type="STRING" id="453582.SAMN05421580_101615"/>
<dbReference type="Proteomes" id="UP000186221">
    <property type="component" value="Unassembled WGS sequence"/>
</dbReference>
<accession>A0A1N7JCY0</accession>
<feature type="chain" id="PRO_5012839898" evidence="1">
    <location>
        <begin position="19"/>
        <end position="142"/>
    </location>
</feature>
<name>A0A1N7JCY0_9RHOB</name>
<gene>
    <name evidence="2" type="ORF">SAMN05421580_101615</name>
</gene>
<keyword evidence="3" id="KW-1185">Reference proteome</keyword>
<protein>
    <submittedName>
        <fullName evidence="2">Uncharacterized protein</fullName>
    </submittedName>
</protein>
<evidence type="ECO:0000313" key="3">
    <source>
        <dbReference type="Proteomes" id="UP000186221"/>
    </source>
</evidence>
<proteinExistence type="predicted"/>
<feature type="signal peptide" evidence="1">
    <location>
        <begin position="1"/>
        <end position="18"/>
    </location>
</feature>
<keyword evidence="1" id="KW-0732">Signal</keyword>
<dbReference type="AlphaFoldDB" id="A0A1N7JCY0"/>
<evidence type="ECO:0000256" key="1">
    <source>
        <dbReference type="SAM" id="SignalP"/>
    </source>
</evidence>
<sequence>MKQLLAALPLLLPLQAQAAPQVQELSCAFTQECIDLQACHDTGAVIQLIYNPGTDTAMIPADPTMVPPDPFTVAVQEETDSFNAVPLTGGKLRGPMQGFIAFNNDAVQRLLTIAPDGTARYSVHKPLEAIAFYYQGTCEEVK</sequence>
<dbReference type="EMBL" id="FTOG01000001">
    <property type="protein sequence ID" value="SIS47178.1"/>
    <property type="molecule type" value="Genomic_DNA"/>
</dbReference>
<organism evidence="2 3">
    <name type="scientific">Rhodobacter aestuarii</name>
    <dbReference type="NCBI Taxonomy" id="453582"/>
    <lineage>
        <taxon>Bacteria</taxon>
        <taxon>Pseudomonadati</taxon>
        <taxon>Pseudomonadota</taxon>
        <taxon>Alphaproteobacteria</taxon>
        <taxon>Rhodobacterales</taxon>
        <taxon>Rhodobacter group</taxon>
        <taxon>Rhodobacter</taxon>
    </lineage>
</organism>
<dbReference type="RefSeq" id="WP_076483521.1">
    <property type="nucleotide sequence ID" value="NZ_FTOG01000001.1"/>
</dbReference>